<sequence>MTTTSSTTREEYVTIIATTPGAAMAQFKARGLAAEGYAIAGPIGRHRFALVAESGTEELFAGTDLVAATFSRRVSA</sequence>
<gene>
    <name evidence="1" type="ORF">ACFSX5_09555</name>
</gene>
<organism evidence="1 2">
    <name type="scientific">Devosia albogilva</name>
    <dbReference type="NCBI Taxonomy" id="429726"/>
    <lineage>
        <taxon>Bacteria</taxon>
        <taxon>Pseudomonadati</taxon>
        <taxon>Pseudomonadota</taxon>
        <taxon>Alphaproteobacteria</taxon>
        <taxon>Hyphomicrobiales</taxon>
        <taxon>Devosiaceae</taxon>
        <taxon>Devosia</taxon>
    </lineage>
</organism>
<keyword evidence="2" id="KW-1185">Reference proteome</keyword>
<protein>
    <submittedName>
        <fullName evidence="1">Uncharacterized protein</fullName>
    </submittedName>
</protein>
<dbReference type="Proteomes" id="UP001597521">
    <property type="component" value="Unassembled WGS sequence"/>
</dbReference>
<reference evidence="2" key="1">
    <citation type="journal article" date="2019" name="Int. J. Syst. Evol. Microbiol.">
        <title>The Global Catalogue of Microorganisms (GCM) 10K type strain sequencing project: providing services to taxonomists for standard genome sequencing and annotation.</title>
        <authorList>
            <consortium name="The Broad Institute Genomics Platform"/>
            <consortium name="The Broad Institute Genome Sequencing Center for Infectious Disease"/>
            <person name="Wu L."/>
            <person name="Ma J."/>
        </authorList>
    </citation>
    <scope>NUCLEOTIDE SEQUENCE [LARGE SCALE GENOMIC DNA]</scope>
    <source>
        <strain evidence="2">CCM 7427</strain>
    </source>
</reference>
<comment type="caution">
    <text evidence="1">The sequence shown here is derived from an EMBL/GenBank/DDBJ whole genome shotgun (WGS) entry which is preliminary data.</text>
</comment>
<evidence type="ECO:0000313" key="2">
    <source>
        <dbReference type="Proteomes" id="UP001597521"/>
    </source>
</evidence>
<name>A0ABW5QK05_9HYPH</name>
<accession>A0ABW5QK05</accession>
<dbReference type="RefSeq" id="WP_386833104.1">
    <property type="nucleotide sequence ID" value="NZ_JBHUNP010000001.1"/>
</dbReference>
<evidence type="ECO:0000313" key="1">
    <source>
        <dbReference type="EMBL" id="MFD2648035.1"/>
    </source>
</evidence>
<proteinExistence type="predicted"/>
<dbReference type="EMBL" id="JBHUNP010000001">
    <property type="protein sequence ID" value="MFD2648035.1"/>
    <property type="molecule type" value="Genomic_DNA"/>
</dbReference>